<sequence length="339" mass="38020">MAEYFKDLLTSMFSSEEAEVELCFPELLNSSCIKQNQSFLYSLLLSIVLSIISVLTVTLNLLVIISITHFRQLHASTNFLLLSLAVSDFFVGFLVFFQVMMIDGCWYFGDLMCALYCFLDIAITSASVGNMVLISVDRYVAICDPLHYPTKVTLKRIRISVSLCWTFSLFYSTVLLRSNLEQLSRNSSCAGDCAADIGFIAIVVDNIITFIIPITVIIVLYLRVFVVAVSQVQAMRSHIAAAKHSKVTAKKSEIKAARTLGVVVLVFLMCLCPYFCISLSSQDTLFNTLSGVYVISLFYFNSCLNPLIYAFFYPWFRKATNMIFTLQVFKSGSSDTNIL</sequence>
<dbReference type="PROSITE" id="PS50262">
    <property type="entry name" value="G_PROTEIN_RECEP_F1_2"/>
    <property type="match status" value="1"/>
</dbReference>
<feature type="transmembrane region" description="Helical" evidence="10">
    <location>
        <begin position="106"/>
        <end position="136"/>
    </location>
</feature>
<keyword evidence="4 10" id="KW-1133">Transmembrane helix</keyword>
<evidence type="ECO:0000256" key="4">
    <source>
        <dbReference type="ARBA" id="ARBA00022989"/>
    </source>
</evidence>
<feature type="transmembrane region" description="Helical" evidence="10">
    <location>
        <begin position="157"/>
        <end position="176"/>
    </location>
</feature>
<feature type="transmembrane region" description="Helical" evidence="10">
    <location>
        <begin position="39"/>
        <end position="67"/>
    </location>
</feature>
<dbReference type="Proteomes" id="UP000264800">
    <property type="component" value="Unplaced"/>
</dbReference>
<dbReference type="GO" id="GO:0001594">
    <property type="term" value="F:trace-amine receptor activity"/>
    <property type="evidence" value="ECO:0007669"/>
    <property type="project" value="TreeGrafter"/>
</dbReference>
<evidence type="ECO:0000256" key="5">
    <source>
        <dbReference type="ARBA" id="ARBA00023040"/>
    </source>
</evidence>
<dbReference type="GeneTree" id="ENSGT01050000244823"/>
<evidence type="ECO:0000256" key="6">
    <source>
        <dbReference type="ARBA" id="ARBA00023136"/>
    </source>
</evidence>
<dbReference type="InterPro" id="IPR017452">
    <property type="entry name" value="GPCR_Rhodpsn_7TM"/>
</dbReference>
<dbReference type="OMA" id="WYLGNIM"/>
<feature type="transmembrane region" description="Helical" evidence="10">
    <location>
        <begin position="292"/>
        <end position="316"/>
    </location>
</feature>
<organism evidence="12 13">
    <name type="scientific">Kryptolebias marmoratus</name>
    <name type="common">Mangrove killifish</name>
    <name type="synonym">Rivulus marmoratus</name>
    <dbReference type="NCBI Taxonomy" id="37003"/>
    <lineage>
        <taxon>Eukaryota</taxon>
        <taxon>Metazoa</taxon>
        <taxon>Chordata</taxon>
        <taxon>Craniata</taxon>
        <taxon>Vertebrata</taxon>
        <taxon>Euteleostomi</taxon>
        <taxon>Actinopterygii</taxon>
        <taxon>Neopterygii</taxon>
        <taxon>Teleostei</taxon>
        <taxon>Neoteleostei</taxon>
        <taxon>Acanthomorphata</taxon>
        <taxon>Ovalentaria</taxon>
        <taxon>Atherinomorphae</taxon>
        <taxon>Cyprinodontiformes</taxon>
        <taxon>Rivulidae</taxon>
        <taxon>Kryptolebias</taxon>
    </lineage>
</organism>
<evidence type="ECO:0000259" key="11">
    <source>
        <dbReference type="PROSITE" id="PS50262"/>
    </source>
</evidence>
<dbReference type="AlphaFoldDB" id="A0A3Q3AFN1"/>
<dbReference type="PANTHER" id="PTHR24249:SF381">
    <property type="entry name" value="TRACE AMINE ASSOCIATED RECEPTOR 19P-RELATED"/>
    <property type="match status" value="1"/>
</dbReference>
<feature type="transmembrane region" description="Helical" evidence="10">
    <location>
        <begin position="207"/>
        <end position="229"/>
    </location>
</feature>
<proteinExistence type="inferred from homology"/>
<evidence type="ECO:0000256" key="7">
    <source>
        <dbReference type="ARBA" id="ARBA00023170"/>
    </source>
</evidence>
<keyword evidence="5 9" id="KW-0297">G-protein coupled receptor</keyword>
<keyword evidence="2" id="KW-1003">Cell membrane</keyword>
<feature type="transmembrane region" description="Helical" evidence="10">
    <location>
        <begin position="260"/>
        <end position="280"/>
    </location>
</feature>
<reference evidence="12" key="1">
    <citation type="submission" date="2025-08" db="UniProtKB">
        <authorList>
            <consortium name="Ensembl"/>
        </authorList>
    </citation>
    <scope>IDENTIFICATION</scope>
</reference>
<comment type="similarity">
    <text evidence="9">Belongs to the G-protein coupled receptor 1 family.</text>
</comment>
<keyword evidence="8 9" id="KW-0807">Transducer</keyword>
<dbReference type="PROSITE" id="PS00237">
    <property type="entry name" value="G_PROTEIN_RECEP_F1_1"/>
    <property type="match status" value="1"/>
</dbReference>
<keyword evidence="13" id="KW-1185">Reference proteome</keyword>
<feature type="domain" description="G-protein coupled receptors family 1 profile" evidence="11">
    <location>
        <begin position="59"/>
        <end position="309"/>
    </location>
</feature>
<keyword evidence="3 9" id="KW-0812">Transmembrane</keyword>
<dbReference type="SUPFAM" id="SSF81321">
    <property type="entry name" value="Family A G protein-coupled receptor-like"/>
    <property type="match status" value="1"/>
</dbReference>
<evidence type="ECO:0000256" key="2">
    <source>
        <dbReference type="ARBA" id="ARBA00022475"/>
    </source>
</evidence>
<evidence type="ECO:0000313" key="12">
    <source>
        <dbReference type="Ensembl" id="ENSKMAP00000014945.1"/>
    </source>
</evidence>
<dbReference type="InterPro" id="IPR000276">
    <property type="entry name" value="GPCR_Rhodpsn"/>
</dbReference>
<evidence type="ECO:0000256" key="9">
    <source>
        <dbReference type="RuleBase" id="RU000688"/>
    </source>
</evidence>
<dbReference type="CDD" id="cd15055">
    <property type="entry name" value="7tmA_TAARs"/>
    <property type="match status" value="1"/>
</dbReference>
<keyword evidence="6 10" id="KW-0472">Membrane</keyword>
<dbReference type="SMART" id="SM01381">
    <property type="entry name" value="7TM_GPCR_Srsx"/>
    <property type="match status" value="1"/>
</dbReference>
<name>A0A3Q3AFN1_KRYMA</name>
<evidence type="ECO:0000256" key="10">
    <source>
        <dbReference type="SAM" id="Phobius"/>
    </source>
</evidence>
<accession>A0A3Q3AFN1</accession>
<feature type="transmembrane region" description="Helical" evidence="10">
    <location>
        <begin position="79"/>
        <end position="100"/>
    </location>
</feature>
<dbReference type="GO" id="GO:0005886">
    <property type="term" value="C:plasma membrane"/>
    <property type="evidence" value="ECO:0007669"/>
    <property type="project" value="UniProtKB-SubCell"/>
</dbReference>
<dbReference type="Pfam" id="PF00001">
    <property type="entry name" value="7tm_1"/>
    <property type="match status" value="1"/>
</dbReference>
<reference evidence="12" key="2">
    <citation type="submission" date="2025-09" db="UniProtKB">
        <authorList>
            <consortium name="Ensembl"/>
        </authorList>
    </citation>
    <scope>IDENTIFICATION</scope>
</reference>
<evidence type="ECO:0000256" key="1">
    <source>
        <dbReference type="ARBA" id="ARBA00004651"/>
    </source>
</evidence>
<dbReference type="PANTHER" id="PTHR24249">
    <property type="entry name" value="HISTAMINE RECEPTOR-RELATED G-PROTEIN COUPLED RECEPTOR"/>
    <property type="match status" value="1"/>
</dbReference>
<comment type="subcellular location">
    <subcellularLocation>
        <location evidence="1">Cell membrane</location>
        <topology evidence="1">Multi-pass membrane protein</topology>
    </subcellularLocation>
</comment>
<protein>
    <submittedName>
        <fullName evidence="12">Trace amine-associated receptor 13c-like</fullName>
    </submittedName>
</protein>
<dbReference type="Gene3D" id="1.20.1070.10">
    <property type="entry name" value="Rhodopsin 7-helix transmembrane proteins"/>
    <property type="match status" value="1"/>
</dbReference>
<keyword evidence="7 9" id="KW-0675">Receptor</keyword>
<evidence type="ECO:0000256" key="8">
    <source>
        <dbReference type="ARBA" id="ARBA00023224"/>
    </source>
</evidence>
<dbReference type="InterPro" id="IPR050569">
    <property type="entry name" value="TAAR"/>
</dbReference>
<evidence type="ECO:0000256" key="3">
    <source>
        <dbReference type="ARBA" id="ARBA00022692"/>
    </source>
</evidence>
<dbReference type="Ensembl" id="ENSKMAT00000015162.1">
    <property type="protein sequence ID" value="ENSKMAP00000014945.1"/>
    <property type="gene ID" value="ENSKMAG00000011194.1"/>
</dbReference>
<evidence type="ECO:0000313" key="13">
    <source>
        <dbReference type="Proteomes" id="UP000264800"/>
    </source>
</evidence>
<dbReference type="PRINTS" id="PR00237">
    <property type="entry name" value="GPCRRHODOPSN"/>
</dbReference>